<feature type="domain" description="BFD-like [2Fe-2S]-binding" evidence="1">
    <location>
        <begin position="97"/>
        <end position="149"/>
    </location>
</feature>
<dbReference type="KEGG" id="amt:Amet_4000"/>
<name>A6TV64_ALKMQ</name>
<dbReference type="RefSeq" id="WP_012065033.1">
    <property type="nucleotide sequence ID" value="NC_009633.1"/>
</dbReference>
<dbReference type="Proteomes" id="UP000001572">
    <property type="component" value="Chromosome"/>
</dbReference>
<evidence type="ECO:0000259" key="2">
    <source>
        <dbReference type="Pfam" id="PF18423"/>
    </source>
</evidence>
<evidence type="ECO:0000313" key="4">
    <source>
        <dbReference type="Proteomes" id="UP000001572"/>
    </source>
</evidence>
<dbReference type="Pfam" id="PF18423">
    <property type="entry name" value="zf_CopZ"/>
    <property type="match status" value="1"/>
</dbReference>
<dbReference type="EMBL" id="CP000724">
    <property type="protein sequence ID" value="ABR50082.1"/>
    <property type="molecule type" value="Genomic_DNA"/>
</dbReference>
<dbReference type="Pfam" id="PF04324">
    <property type="entry name" value="Fer2_BFD"/>
    <property type="match status" value="1"/>
</dbReference>
<organism evidence="3 4">
    <name type="scientific">Alkaliphilus metalliredigens (strain QYMF)</name>
    <dbReference type="NCBI Taxonomy" id="293826"/>
    <lineage>
        <taxon>Bacteria</taxon>
        <taxon>Bacillati</taxon>
        <taxon>Bacillota</taxon>
        <taxon>Clostridia</taxon>
        <taxon>Peptostreptococcales</taxon>
        <taxon>Natronincolaceae</taxon>
        <taxon>Alkaliphilus</taxon>
    </lineage>
</organism>
<dbReference type="eggNOG" id="COG2906">
    <property type="taxonomic scope" value="Bacteria"/>
</dbReference>
<gene>
    <name evidence="3" type="ordered locus">Amet_4000</name>
</gene>
<reference evidence="4" key="1">
    <citation type="journal article" date="2016" name="Genome Announc.">
        <title>Complete genome sequence of Alkaliphilus metalliredigens strain QYMF, an alkaliphilic and metal-reducing bacterium isolated from borax-contaminated leachate ponds.</title>
        <authorList>
            <person name="Hwang C."/>
            <person name="Copeland A."/>
            <person name="Lucas S."/>
            <person name="Lapidus A."/>
            <person name="Barry K."/>
            <person name="Detter J.C."/>
            <person name="Glavina Del Rio T."/>
            <person name="Hammon N."/>
            <person name="Israni S."/>
            <person name="Dalin E."/>
            <person name="Tice H."/>
            <person name="Pitluck S."/>
            <person name="Chertkov O."/>
            <person name="Brettin T."/>
            <person name="Bruce D."/>
            <person name="Han C."/>
            <person name="Schmutz J."/>
            <person name="Larimer F."/>
            <person name="Land M.L."/>
            <person name="Hauser L."/>
            <person name="Kyrpides N."/>
            <person name="Mikhailova N."/>
            <person name="Ye Q."/>
            <person name="Zhou J."/>
            <person name="Richardson P."/>
            <person name="Fields M.W."/>
        </authorList>
    </citation>
    <scope>NUCLEOTIDE SEQUENCE [LARGE SCALE GENOMIC DNA]</scope>
    <source>
        <strain evidence="4">QYMF</strain>
    </source>
</reference>
<dbReference type="AlphaFoldDB" id="A6TV64"/>
<protein>
    <recommendedName>
        <fullName evidence="5">BFD domain protein (2Fe-2S)-binding domain protein</fullName>
    </recommendedName>
</protein>
<evidence type="ECO:0000259" key="1">
    <source>
        <dbReference type="Pfam" id="PF04324"/>
    </source>
</evidence>
<dbReference type="InterPro" id="IPR040890">
    <property type="entry name" value="Znf_CopZ"/>
</dbReference>
<dbReference type="OrthoDB" id="95698at2"/>
<dbReference type="HOGENOM" id="CLU_115326_1_0_9"/>
<feature type="domain" description="CopZ zinc binding" evidence="2">
    <location>
        <begin position="20"/>
        <end position="82"/>
    </location>
</feature>
<dbReference type="InterPro" id="IPR041854">
    <property type="entry name" value="BFD-like_2Fe2S-bd_dom_sf"/>
</dbReference>
<dbReference type="Gene3D" id="2.20.25.270">
    <property type="match status" value="1"/>
</dbReference>
<evidence type="ECO:0008006" key="5">
    <source>
        <dbReference type="Google" id="ProtNLM"/>
    </source>
</evidence>
<dbReference type="Gene3D" id="1.10.10.1100">
    <property type="entry name" value="BFD-like [2Fe-2S]-binding domain"/>
    <property type="match status" value="1"/>
</dbReference>
<accession>A6TV64</accession>
<evidence type="ECO:0000313" key="3">
    <source>
        <dbReference type="EMBL" id="ABR50082.1"/>
    </source>
</evidence>
<keyword evidence="4" id="KW-1185">Reference proteome</keyword>
<dbReference type="STRING" id="293826.Amet_4000"/>
<dbReference type="CDD" id="cd10141">
    <property type="entry name" value="CopZ-like_Fer2_BFD-like"/>
    <property type="match status" value="1"/>
</dbReference>
<dbReference type="InterPro" id="IPR007419">
    <property type="entry name" value="BFD-like_2Fe2S-bd_dom"/>
</dbReference>
<sequence length="159" mass="17898">MAINNECCCGGKKERLNQIKEKCPVCSNEGIAVSKVTVEHLVADNYRNVIDGGQYKICINEDCDVVYYSLDNEIKFLKDQIRVPIWFKKDAEPKYACYCSGVTEDQIIEAVVKYGVKTVKEVNMITGAMKNSNCKEKNPLGICCHKTVQQAIYRGLAMK</sequence>
<proteinExistence type="predicted"/>